<comment type="caution">
    <text evidence="1">The sequence shown here is derived from an EMBL/GenBank/DDBJ whole genome shotgun (WGS) entry which is preliminary data.</text>
</comment>
<dbReference type="EMBL" id="VOWB01000008">
    <property type="protein sequence ID" value="TXE84742.1"/>
    <property type="molecule type" value="Genomic_DNA"/>
</dbReference>
<evidence type="ECO:0000313" key="2">
    <source>
        <dbReference type="Proteomes" id="UP000321310"/>
    </source>
</evidence>
<protein>
    <submittedName>
        <fullName evidence="1">Uncharacterized protein</fullName>
    </submittedName>
</protein>
<gene>
    <name evidence="1" type="ORF">FPD46_00470</name>
</gene>
<dbReference type="AlphaFoldDB" id="A0A5C7DYE8"/>
<reference evidence="1 2" key="1">
    <citation type="submission" date="2019-07" db="EMBL/GenBank/DDBJ databases">
        <title>Rapid identification of Enteric Bacteria from Whole Genome Sequences (WGS) using Average Nucleotide Identity (ANI).</title>
        <authorList>
            <person name="Lane C."/>
        </authorList>
    </citation>
    <scope>NUCLEOTIDE SEQUENCE [LARGE SCALE GENOMIC DNA]</scope>
    <source>
        <strain evidence="1 2">2016D-0250</strain>
    </source>
</reference>
<dbReference type="Proteomes" id="UP000321310">
    <property type="component" value="Unassembled WGS sequence"/>
</dbReference>
<proteinExistence type="predicted"/>
<name>A0A5C7DYE8_9BACT</name>
<evidence type="ECO:0000313" key="1">
    <source>
        <dbReference type="EMBL" id="TXE84742.1"/>
    </source>
</evidence>
<accession>A0A5C7DYE8</accession>
<sequence>MKRFKEIDIKFIKNIENRSYTDEFNIIHSIDLKDDKLFEYIDFILEFNYLEHSYDGEKSEVVISKNSFYKEEIIEEDEVLSEVIVSKYFYYSDYRDDNYGVFNESKFYQDVLDFVNAEMKNILYYII</sequence>
<organism evidence="1 2">
    <name type="scientific">Campylobacter peloridis</name>
    <dbReference type="NCBI Taxonomy" id="488546"/>
    <lineage>
        <taxon>Bacteria</taxon>
        <taxon>Pseudomonadati</taxon>
        <taxon>Campylobacterota</taxon>
        <taxon>Epsilonproteobacteria</taxon>
        <taxon>Campylobacterales</taxon>
        <taxon>Campylobacteraceae</taxon>
        <taxon>Campylobacter</taxon>
    </lineage>
</organism>
<dbReference type="RefSeq" id="WP_147574743.1">
    <property type="nucleotide sequence ID" value="NZ_VOWB01000008.1"/>
</dbReference>